<protein>
    <submittedName>
        <fullName evidence="4">Uncharacterized protein</fullName>
    </submittedName>
</protein>
<dbReference type="SUPFAM" id="SSF159468">
    <property type="entry name" value="AtpF-like"/>
    <property type="match status" value="1"/>
</dbReference>
<evidence type="ECO:0000256" key="3">
    <source>
        <dbReference type="ARBA" id="ARBA00023065"/>
    </source>
</evidence>
<gene>
    <name evidence="4" type="ORF">ENV88_06225</name>
</gene>
<proteinExistence type="inferred from homology"/>
<evidence type="ECO:0000256" key="2">
    <source>
        <dbReference type="ARBA" id="ARBA00022448"/>
    </source>
</evidence>
<accession>A0A7C3WPT2</accession>
<organism evidence="4">
    <name type="scientific">Thermofilum pendens</name>
    <dbReference type="NCBI Taxonomy" id="2269"/>
    <lineage>
        <taxon>Archaea</taxon>
        <taxon>Thermoproteota</taxon>
        <taxon>Thermoprotei</taxon>
        <taxon>Thermofilales</taxon>
        <taxon>Thermofilaceae</taxon>
        <taxon>Thermofilum</taxon>
    </lineage>
</organism>
<dbReference type="Gene3D" id="3.40.50.10580">
    <property type="entry name" value="ATPase, V1 complex, subunit F"/>
    <property type="match status" value="1"/>
</dbReference>
<keyword evidence="2" id="KW-0813">Transport</keyword>
<dbReference type="InterPro" id="IPR008218">
    <property type="entry name" value="ATPase_V1-cplx_f_g_su"/>
</dbReference>
<comment type="similarity">
    <text evidence="1">Belongs to the V-ATPase F subunit family.</text>
</comment>
<dbReference type="GO" id="GO:0046961">
    <property type="term" value="F:proton-transporting ATPase activity, rotational mechanism"/>
    <property type="evidence" value="ECO:0007669"/>
    <property type="project" value="InterPro"/>
</dbReference>
<evidence type="ECO:0000256" key="1">
    <source>
        <dbReference type="ARBA" id="ARBA00010148"/>
    </source>
</evidence>
<dbReference type="EMBL" id="DTIB01000104">
    <property type="protein sequence ID" value="HGB25603.1"/>
    <property type="molecule type" value="Genomic_DNA"/>
</dbReference>
<keyword evidence="3" id="KW-0406">Ion transport</keyword>
<comment type="caution">
    <text evidence="4">The sequence shown here is derived from an EMBL/GenBank/DDBJ whole genome shotgun (WGS) entry which is preliminary data.</text>
</comment>
<reference evidence="4" key="1">
    <citation type="journal article" date="2020" name="mSystems">
        <title>Genome- and Community-Level Interaction Insights into Carbon Utilization and Element Cycling Functions of Hydrothermarchaeota in Hydrothermal Sediment.</title>
        <authorList>
            <person name="Zhou Z."/>
            <person name="Liu Y."/>
            <person name="Xu W."/>
            <person name="Pan J."/>
            <person name="Luo Z.H."/>
            <person name="Li M."/>
        </authorList>
    </citation>
    <scope>NUCLEOTIDE SEQUENCE [LARGE SCALE GENOMIC DNA]</scope>
    <source>
        <strain evidence="4">SpSt-8</strain>
    </source>
</reference>
<dbReference type="InterPro" id="IPR036906">
    <property type="entry name" value="ATPase_V1_fsu_sf"/>
</dbReference>
<dbReference type="AlphaFoldDB" id="A0A7C3WPT2"/>
<sequence>MCCSLGIMRLRIAVIAKEDLAPALKNGGFDAVYIVKGAVEALGLIESIIRERSFDLVLLDDVVAKEIGKSRLSEIKYKHPLPAIVELKTARGRFTSLS</sequence>
<name>A0A7C3WPT2_THEPE</name>
<evidence type="ECO:0000313" key="4">
    <source>
        <dbReference type="EMBL" id="HGB25603.1"/>
    </source>
</evidence>
<dbReference type="Pfam" id="PF01990">
    <property type="entry name" value="ATP-synt_F"/>
    <property type="match status" value="1"/>
</dbReference>